<proteinExistence type="predicted"/>
<dbReference type="EMBL" id="BK016111">
    <property type="protein sequence ID" value="DAF95906.1"/>
    <property type="molecule type" value="Genomic_DNA"/>
</dbReference>
<evidence type="ECO:0000313" key="1">
    <source>
        <dbReference type="EMBL" id="DAF95906.1"/>
    </source>
</evidence>
<name>A0A8S5UNB7_9CAUD</name>
<reference evidence="1" key="1">
    <citation type="journal article" date="2021" name="Proc. Natl. Acad. Sci. U.S.A.">
        <title>A Catalog of Tens of Thousands of Viruses from Human Metagenomes Reveals Hidden Associations with Chronic Diseases.</title>
        <authorList>
            <person name="Tisza M.J."/>
            <person name="Buck C.B."/>
        </authorList>
    </citation>
    <scope>NUCLEOTIDE SEQUENCE</scope>
    <source>
        <strain evidence="1">Ctzr51</strain>
    </source>
</reference>
<accession>A0A8S5UNB7</accession>
<sequence length="152" mass="17970">MKLIDNLRQRVTEFNELLQSGRLIQSIILENEYVITDMNSEDQLYEQGVNRLGVNIMDYAPYSPLTIEIKKEKGQPYNRVTLRDEGDFEQSFYVEADTQQFTIKAADWKTEDLIQRYGRQILGLTEENKIILIWAYIYPELKAKTKEYIYGK</sequence>
<protein>
    <submittedName>
        <fullName evidence="1">Uncharacterized protein</fullName>
    </submittedName>
</protein>
<organism evidence="1">
    <name type="scientific">Siphoviridae sp. ctzr51</name>
    <dbReference type="NCBI Taxonomy" id="2825751"/>
    <lineage>
        <taxon>Viruses</taxon>
        <taxon>Duplodnaviria</taxon>
        <taxon>Heunggongvirae</taxon>
        <taxon>Uroviricota</taxon>
        <taxon>Caudoviricetes</taxon>
    </lineage>
</organism>